<gene>
    <name evidence="2" type="ORF">SAMN02745229_01587</name>
</gene>
<evidence type="ECO:0008006" key="4">
    <source>
        <dbReference type="Google" id="ProtNLM"/>
    </source>
</evidence>
<feature type="transmembrane region" description="Helical" evidence="1">
    <location>
        <begin position="16"/>
        <end position="34"/>
    </location>
</feature>
<evidence type="ECO:0000313" key="2">
    <source>
        <dbReference type="EMBL" id="SHI13076.1"/>
    </source>
</evidence>
<keyword evidence="1" id="KW-0472">Membrane</keyword>
<keyword evidence="3" id="KW-1185">Reference proteome</keyword>
<evidence type="ECO:0000313" key="3">
    <source>
        <dbReference type="Proteomes" id="UP000184278"/>
    </source>
</evidence>
<sequence length="406" mass="47567">MSSISLAERNLKNRQNFIQMLYTCALLLLAYKNITDSSVIMKKPDIVDNLIIMLFTGIIGVKLITQRYTYAKLIFSVCLFCLCVYTCIKCYYFYLYFTALLFIGIQDVDLEKVLNIVWKFKAFLISIHVIVYMINFLSNPYSVPYSYRNGVQRMTFYQGHANTFSMYICWISMEFLYSNFKKLTPLKLGVLWLINYVFYIFCDSNTALTIITFACFLIALTMLKNGLVKYYEFLLKIFSKYLYAFLSIFFVTIIIGFVNGYFLSIFETLNELFTGRLLYGAVAYDMKGLSIFGKVVEFDSKVYWKGYWIDGMIFDNCYIWMMVCYGIVYLVLISLAAIVFNSRMDVRDRIFIILYTLYTIMEAYVMNAAICFPLLIFGMYFTGRREPKLSAGINRLWKKGHVIDEN</sequence>
<dbReference type="STRING" id="1121131.SAMN02745229_01587"/>
<dbReference type="Proteomes" id="UP000184278">
    <property type="component" value="Unassembled WGS sequence"/>
</dbReference>
<feature type="transmembrane region" description="Helical" evidence="1">
    <location>
        <begin position="352"/>
        <end position="381"/>
    </location>
</feature>
<feature type="transmembrane region" description="Helical" evidence="1">
    <location>
        <begin position="73"/>
        <end position="96"/>
    </location>
</feature>
<proteinExistence type="predicted"/>
<feature type="transmembrane region" description="Helical" evidence="1">
    <location>
        <begin position="46"/>
        <end position="64"/>
    </location>
</feature>
<feature type="transmembrane region" description="Helical" evidence="1">
    <location>
        <begin position="241"/>
        <end position="263"/>
    </location>
</feature>
<name>A0A1M5YM57_BUTFI</name>
<feature type="transmembrane region" description="Helical" evidence="1">
    <location>
        <begin position="116"/>
        <end position="138"/>
    </location>
</feature>
<organism evidence="2 3">
    <name type="scientific">Butyrivibrio fibrisolvens DSM 3071</name>
    <dbReference type="NCBI Taxonomy" id="1121131"/>
    <lineage>
        <taxon>Bacteria</taxon>
        <taxon>Bacillati</taxon>
        <taxon>Bacillota</taxon>
        <taxon>Clostridia</taxon>
        <taxon>Lachnospirales</taxon>
        <taxon>Lachnospiraceae</taxon>
        <taxon>Butyrivibrio</taxon>
    </lineage>
</organism>
<feature type="transmembrane region" description="Helical" evidence="1">
    <location>
        <begin position="318"/>
        <end position="340"/>
    </location>
</feature>
<accession>A0A1M5YM57</accession>
<reference evidence="3" key="1">
    <citation type="submission" date="2016-11" db="EMBL/GenBank/DDBJ databases">
        <authorList>
            <person name="Varghese N."/>
            <person name="Submissions S."/>
        </authorList>
    </citation>
    <scope>NUCLEOTIDE SEQUENCE [LARGE SCALE GENOMIC DNA]</scope>
    <source>
        <strain evidence="3">DSM 3071</strain>
    </source>
</reference>
<evidence type="ECO:0000256" key="1">
    <source>
        <dbReference type="SAM" id="Phobius"/>
    </source>
</evidence>
<keyword evidence="1" id="KW-1133">Transmembrane helix</keyword>
<keyword evidence="1" id="KW-0812">Transmembrane</keyword>
<dbReference type="AlphaFoldDB" id="A0A1M5YM57"/>
<feature type="transmembrane region" description="Helical" evidence="1">
    <location>
        <begin position="159"/>
        <end position="177"/>
    </location>
</feature>
<dbReference type="EMBL" id="FQXK01000012">
    <property type="protein sequence ID" value="SHI13076.1"/>
    <property type="molecule type" value="Genomic_DNA"/>
</dbReference>
<protein>
    <recommendedName>
        <fullName evidence="4">O-antigen ligase like membrane protein</fullName>
    </recommendedName>
</protein>
<feature type="transmembrane region" description="Helical" evidence="1">
    <location>
        <begin position="197"/>
        <end position="220"/>
    </location>
</feature>